<dbReference type="InterPro" id="IPR011004">
    <property type="entry name" value="Trimer_LpxA-like_sf"/>
</dbReference>
<dbReference type="SUPFAM" id="SSF51161">
    <property type="entry name" value="Trimeric LpxA-like enzymes"/>
    <property type="match status" value="1"/>
</dbReference>
<dbReference type="InterPro" id="IPR051159">
    <property type="entry name" value="Hexapeptide_acetyltransf"/>
</dbReference>
<keyword evidence="1" id="KW-0012">Acyltransferase</keyword>
<dbReference type="InterPro" id="IPR001451">
    <property type="entry name" value="Hexapep"/>
</dbReference>
<dbReference type="EMBL" id="UAUU01000009">
    <property type="protein sequence ID" value="SPZ88429.1"/>
    <property type="molecule type" value="Genomic_DNA"/>
</dbReference>
<dbReference type="EC" id="2.3.1.18" evidence="1"/>
<gene>
    <name evidence="1" type="primary">lacA</name>
    <name evidence="1" type="ORF">NCTC11343_03480</name>
</gene>
<reference evidence="1 2" key="1">
    <citation type="submission" date="2018-06" db="EMBL/GenBank/DDBJ databases">
        <authorList>
            <consortium name="Pathogen Informatics"/>
            <person name="Doyle S."/>
        </authorList>
    </citation>
    <scope>NUCLEOTIDE SEQUENCE [LARGE SCALE GENOMIC DNA]</scope>
    <source>
        <strain evidence="1 2">NCTC11343</strain>
    </source>
</reference>
<dbReference type="PANTHER" id="PTHR23416">
    <property type="entry name" value="SIALIC ACID SYNTHASE-RELATED"/>
    <property type="match status" value="1"/>
</dbReference>
<sequence length="184" mass="20646">MICKLFWAVRAILYKFFFKKIEFPSYIGKPVFLHGINKIAIGRRVRIFPNVRLEVHGDDSSLTIEDNVAIGQNVHITSGGNLIIGESTTILANVFITNIDHNYTEIDRHILEQEMLIKNTQIGENCFIGIGAAIQAGTILGRQCVVGANSVVRGVFPDYCVIVGVPARIVKRFNFDTQQWEKII</sequence>
<name>A0A2X2L367_SPHMU</name>
<evidence type="ECO:0000313" key="2">
    <source>
        <dbReference type="Proteomes" id="UP000251241"/>
    </source>
</evidence>
<evidence type="ECO:0000313" key="1">
    <source>
        <dbReference type="EMBL" id="SPZ88429.1"/>
    </source>
</evidence>
<organism evidence="1 2">
    <name type="scientific">Sphingobacterium multivorum</name>
    <dbReference type="NCBI Taxonomy" id="28454"/>
    <lineage>
        <taxon>Bacteria</taxon>
        <taxon>Pseudomonadati</taxon>
        <taxon>Bacteroidota</taxon>
        <taxon>Sphingobacteriia</taxon>
        <taxon>Sphingobacteriales</taxon>
        <taxon>Sphingobacteriaceae</taxon>
        <taxon>Sphingobacterium</taxon>
    </lineage>
</organism>
<proteinExistence type="predicted"/>
<accession>A0A2X2L367</accession>
<dbReference type="Proteomes" id="UP000251241">
    <property type="component" value="Unassembled WGS sequence"/>
</dbReference>
<protein>
    <submittedName>
        <fullName evidence="1">Galactoside O-acetyltransferase</fullName>
        <ecNumber evidence="1">2.3.1.18</ecNumber>
    </submittedName>
</protein>
<dbReference type="AlphaFoldDB" id="A0A2X2L367"/>
<dbReference type="Gene3D" id="2.160.10.10">
    <property type="entry name" value="Hexapeptide repeat proteins"/>
    <property type="match status" value="1"/>
</dbReference>
<dbReference type="Pfam" id="PF00132">
    <property type="entry name" value="Hexapep"/>
    <property type="match status" value="1"/>
</dbReference>
<dbReference type="PANTHER" id="PTHR23416:SF78">
    <property type="entry name" value="LIPOPOLYSACCHARIDE BIOSYNTHESIS O-ACETYL TRANSFERASE WBBJ-RELATED"/>
    <property type="match status" value="1"/>
</dbReference>
<dbReference type="RefSeq" id="WP_112375297.1">
    <property type="nucleotide sequence ID" value="NZ_DAIQJZ010000024.1"/>
</dbReference>
<dbReference type="GO" id="GO:0008870">
    <property type="term" value="F:galactoside O-acetyltransferase activity"/>
    <property type="evidence" value="ECO:0007669"/>
    <property type="project" value="UniProtKB-EC"/>
</dbReference>
<dbReference type="CDD" id="cd04647">
    <property type="entry name" value="LbH_MAT_like"/>
    <property type="match status" value="1"/>
</dbReference>
<keyword evidence="1" id="KW-0808">Transferase</keyword>